<dbReference type="Gene3D" id="2.40.50.100">
    <property type="match status" value="1"/>
</dbReference>
<evidence type="ECO:0000256" key="3">
    <source>
        <dbReference type="ARBA" id="ARBA00022448"/>
    </source>
</evidence>
<dbReference type="SUPFAM" id="SSF111369">
    <property type="entry name" value="HlyD-like secretion proteins"/>
    <property type="match status" value="1"/>
</dbReference>
<evidence type="ECO:0000256" key="7">
    <source>
        <dbReference type="SAM" id="MobiDB-lite"/>
    </source>
</evidence>
<sequence>MNPEPPTTPAPPSFPPPSAPRSRWPGRLLVLALIAALVGGAWWLVQRTKAPATPAAGASAGGPGHGPGGPGFGPPGAGPGGTTVGTARAEQGGLPVVVDALGTVTPPITATLVPQVSGVLTEVLFEEGQMVKKGQVLARIDARSYEQSLAQARGQRAKDEAQLAAARVTLARYQTLWEQDSIARQDVDTQAALVKQLEGVVEAGRASERAAELNVGFASIRAPISGRIGLRAVDPGNLVSSGSATGIATITQVTPIDVVFSVPQDLVQPVLAAQRRGTLPVVALDRGRSQTLAEGRFLTLDNQINTATGTVRAKARFANDDGALFPNQFVNARLELGQEQGVLVPVTAVRTGPQGDYVYVVDEERVAHMRPVVRGIATAERVLVREGLQPGEQVVTEGGDRVKDGSRVQLAGGAPAQGAARAGEGQGAPAGTR</sequence>
<dbReference type="Proteomes" id="UP000246483">
    <property type="component" value="Unassembled WGS sequence"/>
</dbReference>
<keyword evidence="4" id="KW-1003">Cell membrane</keyword>
<dbReference type="Pfam" id="PF25917">
    <property type="entry name" value="BSH_RND"/>
    <property type="match status" value="1"/>
</dbReference>
<evidence type="ECO:0000313" key="13">
    <source>
        <dbReference type="EMBL" id="PWW43696.1"/>
    </source>
</evidence>
<reference evidence="13 14" key="1">
    <citation type="submission" date="2018-05" db="EMBL/GenBank/DDBJ databases">
        <title>Genomic Encyclopedia of Type Strains, Phase IV (KMG-IV): sequencing the most valuable type-strain genomes for metagenomic binning, comparative biology and taxonomic classification.</title>
        <authorList>
            <person name="Goeker M."/>
        </authorList>
    </citation>
    <scope>NUCLEOTIDE SEQUENCE [LARGE SCALE GENOMIC DNA]</scope>
    <source>
        <strain evidence="13 14">DSM 26006</strain>
    </source>
</reference>
<evidence type="ECO:0000256" key="6">
    <source>
        <dbReference type="ARBA" id="ARBA00023136"/>
    </source>
</evidence>
<dbReference type="InterPro" id="IPR058626">
    <property type="entry name" value="MdtA-like_b-barrel"/>
</dbReference>
<dbReference type="GO" id="GO:1990281">
    <property type="term" value="C:efflux pump complex"/>
    <property type="evidence" value="ECO:0007669"/>
    <property type="project" value="TreeGrafter"/>
</dbReference>
<feature type="domain" description="Multidrug resistance protein MdtA-like beta-barrel" evidence="11">
    <location>
        <begin position="255"/>
        <end position="337"/>
    </location>
</feature>
<evidence type="ECO:0000256" key="5">
    <source>
        <dbReference type="ARBA" id="ARBA00022519"/>
    </source>
</evidence>
<dbReference type="AlphaFoldDB" id="A0A317R831"/>
<keyword evidence="5" id="KW-0997">Cell inner membrane</keyword>
<keyword evidence="8" id="KW-1133">Transmembrane helix</keyword>
<dbReference type="InterPro" id="IPR058624">
    <property type="entry name" value="MdtA-like_HH"/>
</dbReference>
<evidence type="ECO:0000256" key="8">
    <source>
        <dbReference type="SAM" id="Phobius"/>
    </source>
</evidence>
<feature type="domain" description="Multidrug resistance protein MdtA-like alpha-helical hairpin" evidence="9">
    <location>
        <begin position="149"/>
        <end position="215"/>
    </location>
</feature>
<protein>
    <submittedName>
        <fullName evidence="13">Multidrug efflux system membrane fusion protein</fullName>
    </submittedName>
</protein>
<evidence type="ECO:0000256" key="2">
    <source>
        <dbReference type="ARBA" id="ARBA00009477"/>
    </source>
</evidence>
<feature type="region of interest" description="Disordered" evidence="7">
    <location>
        <begin position="394"/>
        <end position="433"/>
    </location>
</feature>
<evidence type="ECO:0000259" key="9">
    <source>
        <dbReference type="Pfam" id="PF25876"/>
    </source>
</evidence>
<feature type="domain" description="Multidrug resistance protein MdtA-like C-terminal permuted SH3" evidence="12">
    <location>
        <begin position="342"/>
        <end position="401"/>
    </location>
</feature>
<feature type="compositionally biased region" description="Gly residues" evidence="7">
    <location>
        <begin position="424"/>
        <end position="433"/>
    </location>
</feature>
<keyword evidence="14" id="KW-1185">Reference proteome</keyword>
<dbReference type="InterPro" id="IPR058627">
    <property type="entry name" value="MdtA-like_C"/>
</dbReference>
<evidence type="ECO:0000256" key="4">
    <source>
        <dbReference type="ARBA" id="ARBA00022475"/>
    </source>
</evidence>
<evidence type="ECO:0000256" key="1">
    <source>
        <dbReference type="ARBA" id="ARBA00004236"/>
    </source>
</evidence>
<feature type="compositionally biased region" description="Pro residues" evidence="7">
    <location>
        <begin position="1"/>
        <end position="19"/>
    </location>
</feature>
<dbReference type="GO" id="GO:0015562">
    <property type="term" value="F:efflux transmembrane transporter activity"/>
    <property type="evidence" value="ECO:0007669"/>
    <property type="project" value="TreeGrafter"/>
</dbReference>
<evidence type="ECO:0000313" key="14">
    <source>
        <dbReference type="Proteomes" id="UP000246483"/>
    </source>
</evidence>
<dbReference type="PANTHER" id="PTHR30469">
    <property type="entry name" value="MULTIDRUG RESISTANCE PROTEIN MDTA"/>
    <property type="match status" value="1"/>
</dbReference>
<evidence type="ECO:0000259" key="11">
    <source>
        <dbReference type="Pfam" id="PF25944"/>
    </source>
</evidence>
<feature type="region of interest" description="Disordered" evidence="7">
    <location>
        <begin position="1"/>
        <end position="20"/>
    </location>
</feature>
<accession>A0A317R831</accession>
<dbReference type="EMBL" id="QGUB01000009">
    <property type="protein sequence ID" value="PWW43696.1"/>
    <property type="molecule type" value="Genomic_DNA"/>
</dbReference>
<dbReference type="FunFam" id="2.40.420.20:FF:000001">
    <property type="entry name" value="Efflux RND transporter periplasmic adaptor subunit"/>
    <property type="match status" value="1"/>
</dbReference>
<evidence type="ECO:0000259" key="10">
    <source>
        <dbReference type="Pfam" id="PF25917"/>
    </source>
</evidence>
<comment type="caution">
    <text evidence="13">The sequence shown here is derived from an EMBL/GenBank/DDBJ whole genome shotgun (WGS) entry which is preliminary data.</text>
</comment>
<feature type="region of interest" description="Disordered" evidence="7">
    <location>
        <begin position="53"/>
        <end position="87"/>
    </location>
</feature>
<keyword evidence="3" id="KW-0813">Transport</keyword>
<comment type="subcellular location">
    <subcellularLocation>
        <location evidence="1">Cell membrane</location>
    </subcellularLocation>
</comment>
<feature type="compositionally biased region" description="Gly residues" evidence="7">
    <location>
        <begin position="59"/>
        <end position="71"/>
    </location>
</feature>
<dbReference type="Pfam" id="PF25967">
    <property type="entry name" value="RND-MFP_C"/>
    <property type="match status" value="1"/>
</dbReference>
<keyword evidence="8" id="KW-0812">Transmembrane</keyword>
<feature type="domain" description="Multidrug resistance protein MdtA-like barrel-sandwich hybrid" evidence="10">
    <location>
        <begin position="109"/>
        <end position="251"/>
    </location>
</feature>
<dbReference type="NCBIfam" id="TIGR01730">
    <property type="entry name" value="RND_mfp"/>
    <property type="match status" value="1"/>
</dbReference>
<feature type="compositionally biased region" description="Low complexity" evidence="7">
    <location>
        <begin position="411"/>
        <end position="423"/>
    </location>
</feature>
<dbReference type="Pfam" id="PF25944">
    <property type="entry name" value="Beta-barrel_RND"/>
    <property type="match status" value="1"/>
</dbReference>
<name>A0A317R831_9BURK</name>
<evidence type="ECO:0000259" key="12">
    <source>
        <dbReference type="Pfam" id="PF25967"/>
    </source>
</evidence>
<dbReference type="InterPro" id="IPR006143">
    <property type="entry name" value="RND_pump_MFP"/>
</dbReference>
<gene>
    <name evidence="13" type="ORF">DFR36_10947</name>
</gene>
<dbReference type="PANTHER" id="PTHR30469:SF12">
    <property type="entry name" value="MULTIDRUG RESISTANCE PROTEIN MDTA"/>
    <property type="match status" value="1"/>
</dbReference>
<dbReference type="Gene3D" id="2.40.420.20">
    <property type="match status" value="1"/>
</dbReference>
<dbReference type="Gene3D" id="2.40.30.170">
    <property type="match status" value="1"/>
</dbReference>
<dbReference type="Pfam" id="PF25876">
    <property type="entry name" value="HH_MFP_RND"/>
    <property type="match status" value="1"/>
</dbReference>
<dbReference type="InterPro" id="IPR058625">
    <property type="entry name" value="MdtA-like_BSH"/>
</dbReference>
<dbReference type="GO" id="GO:0030313">
    <property type="term" value="C:cell envelope"/>
    <property type="evidence" value="ECO:0007669"/>
    <property type="project" value="UniProtKB-SubCell"/>
</dbReference>
<dbReference type="OrthoDB" id="9783047at2"/>
<keyword evidence="6 8" id="KW-0472">Membrane</keyword>
<proteinExistence type="inferred from homology"/>
<dbReference type="Gene3D" id="1.10.287.470">
    <property type="entry name" value="Helix hairpin bin"/>
    <property type="match status" value="1"/>
</dbReference>
<feature type="transmembrane region" description="Helical" evidence="8">
    <location>
        <begin position="28"/>
        <end position="45"/>
    </location>
</feature>
<organism evidence="13 14">
    <name type="scientific">Melaminivora alkalimesophila</name>
    <dbReference type="NCBI Taxonomy" id="1165852"/>
    <lineage>
        <taxon>Bacteria</taxon>
        <taxon>Pseudomonadati</taxon>
        <taxon>Pseudomonadota</taxon>
        <taxon>Betaproteobacteria</taxon>
        <taxon>Burkholderiales</taxon>
        <taxon>Comamonadaceae</taxon>
        <taxon>Melaminivora</taxon>
    </lineage>
</organism>
<comment type="similarity">
    <text evidence="2">Belongs to the membrane fusion protein (MFP) (TC 8.A.1) family.</text>
</comment>